<name>A0A4Y2FVT9_ARAVE</name>
<evidence type="ECO:0000256" key="1">
    <source>
        <dbReference type="SAM" id="MobiDB-lite"/>
    </source>
</evidence>
<comment type="caution">
    <text evidence="2">The sequence shown here is derived from an EMBL/GenBank/DDBJ whole genome shotgun (WGS) entry which is preliminary data.</text>
</comment>
<evidence type="ECO:0000313" key="3">
    <source>
        <dbReference type="Proteomes" id="UP000499080"/>
    </source>
</evidence>
<reference evidence="2 3" key="1">
    <citation type="journal article" date="2019" name="Sci. Rep.">
        <title>Orb-weaving spider Araneus ventricosus genome elucidates the spidroin gene catalogue.</title>
        <authorList>
            <person name="Kono N."/>
            <person name="Nakamura H."/>
            <person name="Ohtoshi R."/>
            <person name="Moran D.A.P."/>
            <person name="Shinohara A."/>
            <person name="Yoshida Y."/>
            <person name="Fujiwara M."/>
            <person name="Mori M."/>
            <person name="Tomita M."/>
            <person name="Arakawa K."/>
        </authorList>
    </citation>
    <scope>NUCLEOTIDE SEQUENCE [LARGE SCALE GENOMIC DNA]</scope>
</reference>
<organism evidence="2 3">
    <name type="scientific">Araneus ventricosus</name>
    <name type="common">Orbweaver spider</name>
    <name type="synonym">Epeira ventricosa</name>
    <dbReference type="NCBI Taxonomy" id="182803"/>
    <lineage>
        <taxon>Eukaryota</taxon>
        <taxon>Metazoa</taxon>
        <taxon>Ecdysozoa</taxon>
        <taxon>Arthropoda</taxon>
        <taxon>Chelicerata</taxon>
        <taxon>Arachnida</taxon>
        <taxon>Araneae</taxon>
        <taxon>Araneomorphae</taxon>
        <taxon>Entelegynae</taxon>
        <taxon>Araneoidea</taxon>
        <taxon>Araneidae</taxon>
        <taxon>Araneus</taxon>
    </lineage>
</organism>
<proteinExistence type="predicted"/>
<sequence length="97" mass="10786">MTTTGRRLLYYAPVATYLLYATGHRDKALVRFCHVLKPNLIRGEKNTMSLEPFAQAKPLTVYCRSSLVVRSWLLGRSVPGSKSDSSEDPSCIAPVAR</sequence>
<accession>A0A4Y2FVT9</accession>
<gene>
    <name evidence="2" type="ORF">AVEN_101224_1</name>
</gene>
<evidence type="ECO:0000313" key="2">
    <source>
        <dbReference type="EMBL" id="GBM45271.1"/>
    </source>
</evidence>
<dbReference type="EMBL" id="BGPR01001094">
    <property type="protein sequence ID" value="GBM45271.1"/>
    <property type="molecule type" value="Genomic_DNA"/>
</dbReference>
<keyword evidence="3" id="KW-1185">Reference proteome</keyword>
<feature type="region of interest" description="Disordered" evidence="1">
    <location>
        <begin position="76"/>
        <end position="97"/>
    </location>
</feature>
<dbReference type="Proteomes" id="UP000499080">
    <property type="component" value="Unassembled WGS sequence"/>
</dbReference>
<protein>
    <submittedName>
        <fullName evidence="2">Uncharacterized protein</fullName>
    </submittedName>
</protein>
<dbReference type="AlphaFoldDB" id="A0A4Y2FVT9"/>